<sequence length="312" mass="35740">MTDLTALLDELLIDLRQPQVRDLAWTLLSPPLLQPGSPALRHPLTASRWYSQPSLLADWLRAQEGSPDELLGQLESAQHQRLGRYYERLWQYALERAPDLRLLAANLPVRNNGQTLGELDLLLEDGDGLHHLELAIKLYLGPCDDGPDSWLGPGAEDHLLRKIEHFYQHQLPLSSTAEGLAVVREYSDAEPSPGLWLGGYLFYSWPTPCPPPAGASDNHQRGRWLHRRAWPAYQAQHPRGWQALSRKGWLSPAAEDESWSAERFATWLAELPEDGFPQMLVRMELHRGRWREQERLFLVGDRWPRVHSGYSR</sequence>
<dbReference type="AlphaFoldDB" id="A0A246FCB1"/>
<dbReference type="EMBL" id="NJBA01000002">
    <property type="protein sequence ID" value="OWP51952.1"/>
    <property type="molecule type" value="Genomic_DNA"/>
</dbReference>
<name>A0A246FCB1_PSENT</name>
<gene>
    <name evidence="1" type="ORF">CEG18_06740</name>
</gene>
<evidence type="ECO:0000313" key="2">
    <source>
        <dbReference type="Proteomes" id="UP000198145"/>
    </source>
</evidence>
<organism evidence="1 2">
    <name type="scientific">Pseudomonas nitroreducens</name>
    <dbReference type="NCBI Taxonomy" id="46680"/>
    <lineage>
        <taxon>Bacteria</taxon>
        <taxon>Pseudomonadati</taxon>
        <taxon>Pseudomonadota</taxon>
        <taxon>Gammaproteobacteria</taxon>
        <taxon>Pseudomonadales</taxon>
        <taxon>Pseudomonadaceae</taxon>
        <taxon>Pseudomonas</taxon>
    </lineage>
</organism>
<proteinExistence type="predicted"/>
<evidence type="ECO:0000313" key="1">
    <source>
        <dbReference type="EMBL" id="OWP51952.1"/>
    </source>
</evidence>
<dbReference type="Pfam" id="PF08907">
    <property type="entry name" value="DUF1853"/>
    <property type="match status" value="1"/>
</dbReference>
<dbReference type="InterPro" id="IPR015003">
    <property type="entry name" value="DUF1853"/>
</dbReference>
<dbReference type="STRING" id="46680.GCA_000807755_02306"/>
<dbReference type="RefSeq" id="WP_088416806.1">
    <property type="nucleotide sequence ID" value="NZ_NJBA01000002.1"/>
</dbReference>
<reference evidence="1 2" key="1">
    <citation type="submission" date="2017-06" db="EMBL/GenBank/DDBJ databases">
        <title>Draft genome of Pseudomonas nitroreducens DF05.</title>
        <authorList>
            <person name="Iyer R."/>
        </authorList>
    </citation>
    <scope>NUCLEOTIDE SEQUENCE [LARGE SCALE GENOMIC DNA]</scope>
    <source>
        <strain evidence="1 2">DF05</strain>
    </source>
</reference>
<dbReference type="eggNOG" id="COG3782">
    <property type="taxonomic scope" value="Bacteria"/>
</dbReference>
<protein>
    <submittedName>
        <fullName evidence="1">Cobalt chelatase</fullName>
    </submittedName>
</protein>
<accession>A0A246FCB1</accession>
<dbReference type="Proteomes" id="UP000198145">
    <property type="component" value="Unassembled WGS sequence"/>
</dbReference>
<comment type="caution">
    <text evidence="1">The sequence shown here is derived from an EMBL/GenBank/DDBJ whole genome shotgun (WGS) entry which is preliminary data.</text>
</comment>